<evidence type="ECO:0000313" key="11">
    <source>
        <dbReference type="Proteomes" id="UP001610563"/>
    </source>
</evidence>
<evidence type="ECO:0000256" key="2">
    <source>
        <dbReference type="ARBA" id="ARBA00022692"/>
    </source>
</evidence>
<dbReference type="InterPro" id="IPR049453">
    <property type="entry name" value="Memb_transporter_dom"/>
</dbReference>
<evidence type="ECO:0000256" key="4">
    <source>
        <dbReference type="ARBA" id="ARBA00023136"/>
    </source>
</evidence>
<feature type="transmembrane region" description="Helical" evidence="6">
    <location>
        <begin position="683"/>
        <end position="702"/>
    </location>
</feature>
<evidence type="ECO:0000256" key="6">
    <source>
        <dbReference type="SAM" id="Phobius"/>
    </source>
</evidence>
<name>A0ABR4GM23_9EURO</name>
<dbReference type="PANTHER" id="PTHR37994">
    <property type="entry name" value="ARAE_2_N DOMAIN-CONTAINING PROTEIN-RELATED"/>
    <property type="match status" value="1"/>
</dbReference>
<evidence type="ECO:0000259" key="9">
    <source>
        <dbReference type="Pfam" id="PF13515"/>
    </source>
</evidence>
<dbReference type="PANTHER" id="PTHR37994:SF3">
    <property type="entry name" value="ER TRANSPORTER 6TM N-TERMINAL DOMAIN-CONTAINING PROTEIN"/>
    <property type="match status" value="1"/>
</dbReference>
<evidence type="ECO:0000256" key="1">
    <source>
        <dbReference type="ARBA" id="ARBA00004141"/>
    </source>
</evidence>
<evidence type="ECO:0000259" key="7">
    <source>
        <dbReference type="Pfam" id="PF10334"/>
    </source>
</evidence>
<dbReference type="InterPro" id="IPR018823">
    <property type="entry name" value="ArAE_2_N"/>
</dbReference>
<reference evidence="10 11" key="1">
    <citation type="submission" date="2024-07" db="EMBL/GenBank/DDBJ databases">
        <title>Section-level genome sequencing and comparative genomics of Aspergillus sections Usti and Cavernicolus.</title>
        <authorList>
            <consortium name="Lawrence Berkeley National Laboratory"/>
            <person name="Nybo J.L."/>
            <person name="Vesth T.C."/>
            <person name="Theobald S."/>
            <person name="Frisvad J.C."/>
            <person name="Larsen T.O."/>
            <person name="Kjaerboelling I."/>
            <person name="Rothschild-Mancinelli K."/>
            <person name="Lyhne E.K."/>
            <person name="Kogle M.E."/>
            <person name="Barry K."/>
            <person name="Clum A."/>
            <person name="Na H."/>
            <person name="Ledsgaard L."/>
            <person name="Lin J."/>
            <person name="Lipzen A."/>
            <person name="Kuo A."/>
            <person name="Riley R."/>
            <person name="Mondo S."/>
            <person name="Labutti K."/>
            <person name="Haridas S."/>
            <person name="Pangalinan J."/>
            <person name="Salamov A.A."/>
            <person name="Simmons B.A."/>
            <person name="Magnuson J.K."/>
            <person name="Chen J."/>
            <person name="Drula E."/>
            <person name="Henrissat B."/>
            <person name="Wiebenga A."/>
            <person name="Lubbers R.J."/>
            <person name="Gomes A.C."/>
            <person name="Makela M.R."/>
            <person name="Stajich J."/>
            <person name="Grigoriev I.V."/>
            <person name="Mortensen U.H."/>
            <person name="De Vries R.P."/>
            <person name="Baker S.E."/>
            <person name="Andersen M.R."/>
        </authorList>
    </citation>
    <scope>NUCLEOTIDE SEQUENCE [LARGE SCALE GENOMIC DNA]</scope>
    <source>
        <strain evidence="10 11">CBS 209.92</strain>
    </source>
</reference>
<feature type="transmembrane region" description="Helical" evidence="6">
    <location>
        <begin position="34"/>
        <end position="65"/>
    </location>
</feature>
<keyword evidence="2 6" id="KW-0812">Transmembrane</keyword>
<feature type="transmembrane region" description="Helical" evidence="6">
    <location>
        <begin position="653"/>
        <end position="671"/>
    </location>
</feature>
<dbReference type="Pfam" id="PF13515">
    <property type="entry name" value="FUSC_2"/>
    <property type="match status" value="1"/>
</dbReference>
<accession>A0ABR4GM23</accession>
<feature type="domain" description="DUF2421" evidence="7">
    <location>
        <begin position="765"/>
        <end position="974"/>
    </location>
</feature>
<evidence type="ECO:0000259" key="8">
    <source>
        <dbReference type="Pfam" id="PF10337"/>
    </source>
</evidence>
<protein>
    <recommendedName>
        <fullName evidence="12">ER transporter 6TM N-terminal domain-containing protein</fullName>
    </recommendedName>
</protein>
<dbReference type="EMBL" id="JBFTWV010000004">
    <property type="protein sequence ID" value="KAL2800110.1"/>
    <property type="molecule type" value="Genomic_DNA"/>
</dbReference>
<feature type="compositionally biased region" description="Basic and acidic residues" evidence="5">
    <location>
        <begin position="549"/>
        <end position="560"/>
    </location>
</feature>
<keyword evidence="3 6" id="KW-1133">Transmembrane helix</keyword>
<keyword evidence="11" id="KW-1185">Reference proteome</keyword>
<comment type="subcellular location">
    <subcellularLocation>
        <location evidence="1">Membrane</location>
        <topology evidence="1">Multi-pass membrane protein</topology>
    </subcellularLocation>
</comment>
<feature type="domain" description="Integral membrane bound transporter" evidence="9">
    <location>
        <begin position="625"/>
        <end position="761"/>
    </location>
</feature>
<proteinExistence type="predicted"/>
<feature type="transmembrane region" description="Helical" evidence="6">
    <location>
        <begin position="708"/>
        <end position="727"/>
    </location>
</feature>
<dbReference type="InterPro" id="IPR018820">
    <property type="entry name" value="BRE4-related_DUF2421"/>
</dbReference>
<evidence type="ECO:0000256" key="5">
    <source>
        <dbReference type="SAM" id="MobiDB-lite"/>
    </source>
</evidence>
<feature type="transmembrane region" description="Helical" evidence="6">
    <location>
        <begin position="72"/>
        <end position="95"/>
    </location>
</feature>
<feature type="transmembrane region" description="Helical" evidence="6">
    <location>
        <begin position="748"/>
        <end position="765"/>
    </location>
</feature>
<sequence length="986" mass="109535">MAVSTTFHKARRWLPSFLNRFSDTQLKTFFRCWVAVWVASLLMFIQPVLSNFGADVFFACVAIFIIPPSEILFVYILGVLTIWLGVFLAWAWGVITLKAAYAARSNAETQALLASLQQAVGIQAQATGRPGDAISQRLIFDGWMLDTRVTVITYCMICPFIYLMARLRAANEKATLAFVFSMLIIDSFLCIGPLLPEFDGLLPLPLVKPTAVGLGIGLACTFLFFPQSTVDNILEGINDVVEDLKAPLQFSFATSSLQLCKADIERLAKSQAKVIAGYRKLEPSFAFLPLDFSVGCWGADVVKAFEDSIQRLVRAVLALSEFHHSSIQTDIQFTELRRQFLDSSGEALGLKKASEERFKEVGSHQRAQLAELANTLYEQDHSTLEELATKLRQTGLTATEGCLEGLNAIQESLQFVRRQHWYNKASAAEHDQAHQRIQTVLAALRETRKTFLHEMTEKLEEVYDPLFDDFAADKSQPSNLSGVIIFMNFQEHMVDALTRIEVVLEQISSHFSTARRIRPWFPTRLKYAVAWALKERTGAPISSGASTKNPEKLKRNETAKAAKGKGGLILGARRGYRPMARHPAAKVILGLYHWLTCDEGIYALRVVVITIAISIPAVLPNTAGFYFREKGLWALVTAQLGLGIYIADFTFSTFGPAAGTMAGGILGLLGWYMGSGSGPGNPYGLAAVCAIFLIPLLAIRLSVSPDNIPGGALVAVTFLMIIMYSYVDRHFPTYGDPGVGYTVFWRRVLLILIGSAASIIVQIFPHPPSAAHHVCKSLSRSVRTLSDHYALLLSSWTYSQADTRALVEPIWMDLTQTLHGLIGPIFNLRFEFSSSRFDSTTLEQIRQLHHHMNNNLARLLVTSAALPREYQDQLAQITGMHDHRCIGEIMAVLGICEQALRTGDAPPEVLPTPLVRRALDYGRSHQQTRYVLSKELIRDKDYQQYCVALAAYIWFLARVDDLVLVIKGALGESHLVAHDLPMIDQV</sequence>
<evidence type="ECO:0008006" key="12">
    <source>
        <dbReference type="Google" id="ProtNLM"/>
    </source>
</evidence>
<comment type="caution">
    <text evidence="10">The sequence shown here is derived from an EMBL/GenBank/DDBJ whole genome shotgun (WGS) entry which is preliminary data.</text>
</comment>
<feature type="transmembrane region" description="Helical" evidence="6">
    <location>
        <begin position="601"/>
        <end position="619"/>
    </location>
</feature>
<feature type="transmembrane region" description="Helical" evidence="6">
    <location>
        <begin position="147"/>
        <end position="164"/>
    </location>
</feature>
<feature type="domain" description="Putative ER transporter 6TM N-terminal" evidence="8">
    <location>
        <begin position="14"/>
        <end position="459"/>
    </location>
</feature>
<feature type="transmembrane region" description="Helical" evidence="6">
    <location>
        <begin position="631"/>
        <end position="647"/>
    </location>
</feature>
<dbReference type="Proteomes" id="UP001610563">
    <property type="component" value="Unassembled WGS sequence"/>
</dbReference>
<feature type="region of interest" description="Disordered" evidence="5">
    <location>
        <begin position="540"/>
        <end position="560"/>
    </location>
</feature>
<organism evidence="10 11">
    <name type="scientific">Aspergillus keveii</name>
    <dbReference type="NCBI Taxonomy" id="714993"/>
    <lineage>
        <taxon>Eukaryota</taxon>
        <taxon>Fungi</taxon>
        <taxon>Dikarya</taxon>
        <taxon>Ascomycota</taxon>
        <taxon>Pezizomycotina</taxon>
        <taxon>Eurotiomycetes</taxon>
        <taxon>Eurotiomycetidae</taxon>
        <taxon>Eurotiales</taxon>
        <taxon>Aspergillaceae</taxon>
        <taxon>Aspergillus</taxon>
        <taxon>Aspergillus subgen. Nidulantes</taxon>
    </lineage>
</organism>
<gene>
    <name evidence="10" type="ORF">BJX66DRAFT_321630</name>
</gene>
<evidence type="ECO:0000313" key="10">
    <source>
        <dbReference type="EMBL" id="KAL2800110.1"/>
    </source>
</evidence>
<dbReference type="Pfam" id="PF10334">
    <property type="entry name" value="BRE4"/>
    <property type="match status" value="1"/>
</dbReference>
<keyword evidence="4 6" id="KW-0472">Membrane</keyword>
<feature type="transmembrane region" description="Helical" evidence="6">
    <location>
        <begin position="176"/>
        <end position="195"/>
    </location>
</feature>
<evidence type="ECO:0000256" key="3">
    <source>
        <dbReference type="ARBA" id="ARBA00022989"/>
    </source>
</evidence>
<dbReference type="Pfam" id="PF10337">
    <property type="entry name" value="ArAE_2_N"/>
    <property type="match status" value="1"/>
</dbReference>